<feature type="transmembrane region" description="Helical" evidence="1">
    <location>
        <begin position="151"/>
        <end position="177"/>
    </location>
</feature>
<keyword evidence="3" id="KW-1185">Reference proteome</keyword>
<sequence length="317" mass="35345">MVNSTYWEECSSVSTFPTNPDITGIGNRIALYTSAIVTFLVTYNFPEDLDSYRDAVRTALVTSTSLIAAALYARYTPLGLSLVDAQIVTMFMTAVTACSWAVTKLNLGLTTRIAMRLHLILSGVFVILVYYDVDHFGGTAYQPQCGGNSEFFFVIFGRAISATNPVLRVFALLLYILMLAEFIWAGRGHFVLSVLDITSRICSREPFLGEIQALLSYVATGSKEGEQPENQRFVLPALASLLGVIIVIYLIITVEKMLSWNDLNTLTVVEQWTFGQTLAVLNLGDQIIRLGIKVIRRLRDTWRKSNKDINTDRDQVL</sequence>
<organism evidence="2 3">
    <name type="scientific">Dacryopinax primogenitus (strain DJM 731)</name>
    <name type="common">Brown rot fungus</name>
    <dbReference type="NCBI Taxonomy" id="1858805"/>
    <lineage>
        <taxon>Eukaryota</taxon>
        <taxon>Fungi</taxon>
        <taxon>Dikarya</taxon>
        <taxon>Basidiomycota</taxon>
        <taxon>Agaricomycotina</taxon>
        <taxon>Dacrymycetes</taxon>
        <taxon>Dacrymycetales</taxon>
        <taxon>Dacrymycetaceae</taxon>
        <taxon>Dacryopinax</taxon>
    </lineage>
</organism>
<feature type="transmembrane region" description="Helical" evidence="1">
    <location>
        <begin position="85"/>
        <end position="102"/>
    </location>
</feature>
<dbReference type="RefSeq" id="XP_040631984.1">
    <property type="nucleotide sequence ID" value="XM_040769809.1"/>
</dbReference>
<dbReference type="EMBL" id="JH795857">
    <property type="protein sequence ID" value="EJU05090.1"/>
    <property type="molecule type" value="Genomic_DNA"/>
</dbReference>
<dbReference type="HOGENOM" id="CLU_069679_0_0_1"/>
<gene>
    <name evidence="2" type="ORF">DACRYDRAFT_114368</name>
</gene>
<dbReference type="OrthoDB" id="3351993at2759"/>
<name>M5G9V5_DACPD</name>
<reference evidence="2 3" key="1">
    <citation type="journal article" date="2012" name="Science">
        <title>The Paleozoic origin of enzymatic lignin decomposition reconstructed from 31 fungal genomes.</title>
        <authorList>
            <person name="Floudas D."/>
            <person name="Binder M."/>
            <person name="Riley R."/>
            <person name="Barry K."/>
            <person name="Blanchette R.A."/>
            <person name="Henrissat B."/>
            <person name="Martinez A.T."/>
            <person name="Otillar R."/>
            <person name="Spatafora J.W."/>
            <person name="Yadav J.S."/>
            <person name="Aerts A."/>
            <person name="Benoit I."/>
            <person name="Boyd A."/>
            <person name="Carlson A."/>
            <person name="Copeland A."/>
            <person name="Coutinho P.M."/>
            <person name="de Vries R.P."/>
            <person name="Ferreira P."/>
            <person name="Findley K."/>
            <person name="Foster B."/>
            <person name="Gaskell J."/>
            <person name="Glotzer D."/>
            <person name="Gorecki P."/>
            <person name="Heitman J."/>
            <person name="Hesse C."/>
            <person name="Hori C."/>
            <person name="Igarashi K."/>
            <person name="Jurgens J.A."/>
            <person name="Kallen N."/>
            <person name="Kersten P."/>
            <person name="Kohler A."/>
            <person name="Kuees U."/>
            <person name="Kumar T.K.A."/>
            <person name="Kuo A."/>
            <person name="LaButti K."/>
            <person name="Larrondo L.F."/>
            <person name="Lindquist E."/>
            <person name="Ling A."/>
            <person name="Lombard V."/>
            <person name="Lucas S."/>
            <person name="Lundell T."/>
            <person name="Martin R."/>
            <person name="McLaughlin D.J."/>
            <person name="Morgenstern I."/>
            <person name="Morin E."/>
            <person name="Murat C."/>
            <person name="Nagy L.G."/>
            <person name="Nolan M."/>
            <person name="Ohm R.A."/>
            <person name="Patyshakuliyeva A."/>
            <person name="Rokas A."/>
            <person name="Ruiz-Duenas F.J."/>
            <person name="Sabat G."/>
            <person name="Salamov A."/>
            <person name="Samejima M."/>
            <person name="Schmutz J."/>
            <person name="Slot J.C."/>
            <person name="St John F."/>
            <person name="Stenlid J."/>
            <person name="Sun H."/>
            <person name="Sun S."/>
            <person name="Syed K."/>
            <person name="Tsang A."/>
            <person name="Wiebenga A."/>
            <person name="Young D."/>
            <person name="Pisabarro A."/>
            <person name="Eastwood D.C."/>
            <person name="Martin F."/>
            <person name="Cullen D."/>
            <person name="Grigoriev I.V."/>
            <person name="Hibbett D.S."/>
        </authorList>
    </citation>
    <scope>NUCLEOTIDE SEQUENCE [LARGE SCALE GENOMIC DNA]</scope>
    <source>
        <strain evidence="2 3">DJM-731 SS1</strain>
    </source>
</reference>
<protein>
    <submittedName>
        <fullName evidence="2">Uncharacterized protein</fullName>
    </submittedName>
</protein>
<feature type="transmembrane region" description="Helical" evidence="1">
    <location>
        <begin position="25"/>
        <end position="43"/>
    </location>
</feature>
<dbReference type="GeneID" id="63684871"/>
<keyword evidence="1" id="KW-1133">Transmembrane helix</keyword>
<feature type="transmembrane region" description="Helical" evidence="1">
    <location>
        <begin position="233"/>
        <end position="252"/>
    </location>
</feature>
<evidence type="ECO:0000313" key="2">
    <source>
        <dbReference type="EMBL" id="EJU05090.1"/>
    </source>
</evidence>
<dbReference type="Proteomes" id="UP000030653">
    <property type="component" value="Unassembled WGS sequence"/>
</dbReference>
<evidence type="ECO:0000313" key="3">
    <source>
        <dbReference type="Proteomes" id="UP000030653"/>
    </source>
</evidence>
<accession>M5G9V5</accession>
<feature type="transmembrane region" description="Helical" evidence="1">
    <location>
        <begin position="55"/>
        <end position="73"/>
    </location>
</feature>
<keyword evidence="1" id="KW-0472">Membrane</keyword>
<evidence type="ECO:0000256" key="1">
    <source>
        <dbReference type="SAM" id="Phobius"/>
    </source>
</evidence>
<proteinExistence type="predicted"/>
<dbReference type="STRING" id="1858805.M5G9V5"/>
<keyword evidence="1" id="KW-0812">Transmembrane</keyword>
<dbReference type="AlphaFoldDB" id="M5G9V5"/>